<dbReference type="Proteomes" id="UP001202117">
    <property type="component" value="Unassembled WGS sequence"/>
</dbReference>
<dbReference type="InterPro" id="IPR009057">
    <property type="entry name" value="Homeodomain-like_sf"/>
</dbReference>
<name>A0ABS9RT65_9GAMM</name>
<reference evidence="2 3" key="1">
    <citation type="submission" date="2022-02" db="EMBL/GenBank/DDBJ databases">
        <title>Halomonas fukangensis sp. nov., a halophilic bacterium isolated from a bulk soil of Kalidium foliatum at Fukang.</title>
        <authorList>
            <person name="Huang Y."/>
        </authorList>
    </citation>
    <scope>NUCLEOTIDE SEQUENCE [LARGE SCALE GENOMIC DNA]</scope>
    <source>
        <strain evidence="2 3">EGI 63088</strain>
    </source>
</reference>
<dbReference type="InterPro" id="IPR002197">
    <property type="entry name" value="HTH_Fis"/>
</dbReference>
<organism evidence="2 3">
    <name type="scientific">Halomonas flagellata</name>
    <dbReference type="NCBI Taxonomy" id="2920385"/>
    <lineage>
        <taxon>Bacteria</taxon>
        <taxon>Pseudomonadati</taxon>
        <taxon>Pseudomonadota</taxon>
        <taxon>Gammaproteobacteria</taxon>
        <taxon>Oceanospirillales</taxon>
        <taxon>Halomonadaceae</taxon>
        <taxon>Halomonas</taxon>
    </lineage>
</organism>
<evidence type="ECO:0000259" key="1">
    <source>
        <dbReference type="Pfam" id="PF02954"/>
    </source>
</evidence>
<dbReference type="EMBL" id="JAKVPY010000007">
    <property type="protein sequence ID" value="MCH4563011.1"/>
    <property type="molecule type" value="Genomic_DNA"/>
</dbReference>
<keyword evidence="3" id="KW-1185">Reference proteome</keyword>
<comment type="caution">
    <text evidence="2">The sequence shown here is derived from an EMBL/GenBank/DDBJ whole genome shotgun (WGS) entry which is preliminary data.</text>
</comment>
<gene>
    <name evidence="2" type="ORF">MKP05_07690</name>
</gene>
<feature type="domain" description="DNA binding HTH" evidence="1">
    <location>
        <begin position="17"/>
        <end position="46"/>
    </location>
</feature>
<dbReference type="Pfam" id="PF02954">
    <property type="entry name" value="HTH_8"/>
    <property type="match status" value="1"/>
</dbReference>
<accession>A0ABS9RT65</accession>
<protein>
    <recommendedName>
        <fullName evidence="1">DNA binding HTH domain-containing protein</fullName>
    </recommendedName>
</protein>
<dbReference type="Gene3D" id="1.10.10.60">
    <property type="entry name" value="Homeodomain-like"/>
    <property type="match status" value="1"/>
</dbReference>
<evidence type="ECO:0000313" key="2">
    <source>
        <dbReference type="EMBL" id="MCH4563011.1"/>
    </source>
</evidence>
<sequence length="55" mass="5965">MPIWHAARGAIPARSDQAIHAALAACRGNWAAAARRLAMDPSNLHKLARRPGIKR</sequence>
<evidence type="ECO:0000313" key="3">
    <source>
        <dbReference type="Proteomes" id="UP001202117"/>
    </source>
</evidence>
<dbReference type="SUPFAM" id="SSF46689">
    <property type="entry name" value="Homeodomain-like"/>
    <property type="match status" value="1"/>
</dbReference>
<proteinExistence type="predicted"/>
<dbReference type="RefSeq" id="WP_240567771.1">
    <property type="nucleotide sequence ID" value="NZ_JAKVPY010000007.1"/>
</dbReference>